<evidence type="ECO:0000256" key="1">
    <source>
        <dbReference type="SAM" id="Phobius"/>
    </source>
</evidence>
<keyword evidence="1" id="KW-0812">Transmembrane</keyword>
<feature type="domain" description="DUF6535" evidence="2">
    <location>
        <begin position="73"/>
        <end position="244"/>
    </location>
</feature>
<evidence type="ECO:0000313" key="3">
    <source>
        <dbReference type="EMBL" id="KAJ7734472.1"/>
    </source>
</evidence>
<dbReference type="Proteomes" id="UP001215598">
    <property type="component" value="Unassembled WGS sequence"/>
</dbReference>
<feature type="transmembrane region" description="Helical" evidence="1">
    <location>
        <begin position="249"/>
        <end position="273"/>
    </location>
</feature>
<proteinExistence type="predicted"/>
<name>A0AAD7I3Q8_9AGAR</name>
<evidence type="ECO:0000313" key="4">
    <source>
        <dbReference type="Proteomes" id="UP001215598"/>
    </source>
</evidence>
<dbReference type="EMBL" id="JARKIB010000132">
    <property type="protein sequence ID" value="KAJ7734472.1"/>
    <property type="molecule type" value="Genomic_DNA"/>
</dbReference>
<reference evidence="3" key="1">
    <citation type="submission" date="2023-03" db="EMBL/GenBank/DDBJ databases">
        <title>Massive genome expansion in bonnet fungi (Mycena s.s.) driven by repeated elements and novel gene families across ecological guilds.</title>
        <authorList>
            <consortium name="Lawrence Berkeley National Laboratory"/>
            <person name="Harder C.B."/>
            <person name="Miyauchi S."/>
            <person name="Viragh M."/>
            <person name="Kuo A."/>
            <person name="Thoen E."/>
            <person name="Andreopoulos B."/>
            <person name="Lu D."/>
            <person name="Skrede I."/>
            <person name="Drula E."/>
            <person name="Henrissat B."/>
            <person name="Morin E."/>
            <person name="Kohler A."/>
            <person name="Barry K."/>
            <person name="LaButti K."/>
            <person name="Morin E."/>
            <person name="Salamov A."/>
            <person name="Lipzen A."/>
            <person name="Mereny Z."/>
            <person name="Hegedus B."/>
            <person name="Baldrian P."/>
            <person name="Stursova M."/>
            <person name="Weitz H."/>
            <person name="Taylor A."/>
            <person name="Grigoriev I.V."/>
            <person name="Nagy L.G."/>
            <person name="Martin F."/>
            <person name="Kauserud H."/>
        </authorList>
    </citation>
    <scope>NUCLEOTIDE SEQUENCE</scope>
    <source>
        <strain evidence="3">CBHHK182m</strain>
    </source>
</reference>
<keyword evidence="4" id="KW-1185">Reference proteome</keyword>
<feature type="transmembrane region" description="Helical" evidence="1">
    <location>
        <begin position="158"/>
        <end position="180"/>
    </location>
</feature>
<dbReference type="AlphaFoldDB" id="A0AAD7I3Q8"/>
<feature type="transmembrane region" description="Helical" evidence="1">
    <location>
        <begin position="222"/>
        <end position="243"/>
    </location>
</feature>
<comment type="caution">
    <text evidence="3">The sequence shown here is derived from an EMBL/GenBank/DDBJ whole genome shotgun (WGS) entry which is preliminary data.</text>
</comment>
<evidence type="ECO:0000259" key="2">
    <source>
        <dbReference type="Pfam" id="PF20153"/>
    </source>
</evidence>
<keyword evidence="1" id="KW-0472">Membrane</keyword>
<organism evidence="3 4">
    <name type="scientific">Mycena metata</name>
    <dbReference type="NCBI Taxonomy" id="1033252"/>
    <lineage>
        <taxon>Eukaryota</taxon>
        <taxon>Fungi</taxon>
        <taxon>Dikarya</taxon>
        <taxon>Basidiomycota</taxon>
        <taxon>Agaricomycotina</taxon>
        <taxon>Agaricomycetes</taxon>
        <taxon>Agaricomycetidae</taxon>
        <taxon>Agaricales</taxon>
        <taxon>Marasmiineae</taxon>
        <taxon>Mycenaceae</taxon>
        <taxon>Mycena</taxon>
    </lineage>
</organism>
<sequence>MPGPQWDETAVKATEPTLSIERLISTIEVSFSLLRHENKEQSHGFTVALERLTAAVEKLDPQPQSGDTRTAFWTVYGKLADEFDKEFLQKYGNDLDASLIFAGLFSAVSSAFIIQLQPQFQGDPNATTEALLLLLVQNMTGAVPAIQLSPQPTPVTIVVAQSLLYFSLLSTLLAALLAVLGKQWLLHYDSVGDRGTIEERGLERQRKLDGLRRWKFDLVMQIFPLLLQFSLLLFAVALSVYLWTINLGLAAIVLGITSLGAVFYGLMLLSALVSPDSPFQTSLTTILRILIELLRQKFTDGTVPLQLLSLAYSPMSSLTNLIRPLLPESVVEVFRMKPIQRLFSATFRRSHRPNPSPVAKPSPETSAVTWVLEVSTDPRVVEVAAAFVPQLQWPFRLDLRPSLRRLSDIFNGCFHGAQLREGMGDRASNCMRAFGLLEMVTTRAEGWSKLWTFPHHDISGASRDLRSMIHYFRFPSGPYTPTQPITHWALRFIAARHSSNVSLDSLLQNFNPEEYPNNPIVFADFLFSVSAFFTRTRPQGLSLLDKRLSTPSCSQH</sequence>
<dbReference type="Pfam" id="PF20153">
    <property type="entry name" value="DUF6535"/>
    <property type="match status" value="1"/>
</dbReference>
<keyword evidence="1" id="KW-1133">Transmembrane helix</keyword>
<dbReference type="InterPro" id="IPR045338">
    <property type="entry name" value="DUF6535"/>
</dbReference>
<gene>
    <name evidence="3" type="ORF">B0H16DRAFT_153668</name>
</gene>
<accession>A0AAD7I3Q8</accession>
<protein>
    <recommendedName>
        <fullName evidence="2">DUF6535 domain-containing protein</fullName>
    </recommendedName>
</protein>